<dbReference type="Gene3D" id="3.40.50.410">
    <property type="entry name" value="von Willebrand factor, type A domain"/>
    <property type="match status" value="1"/>
</dbReference>
<dbReference type="SUPFAM" id="SSF53300">
    <property type="entry name" value="vWA-like"/>
    <property type="match status" value="1"/>
</dbReference>
<accession>A0A8T0KES1</accession>
<name>A0A8T0KES1_PHAAN</name>
<dbReference type="PANTHER" id="PTHR33018:SF34">
    <property type="entry name" value="OS02G0472350 PROTEIN"/>
    <property type="match status" value="1"/>
</dbReference>
<gene>
    <name evidence="2" type="ORF">HKW66_Vig0228900</name>
</gene>
<feature type="region of interest" description="Disordered" evidence="1">
    <location>
        <begin position="212"/>
        <end position="231"/>
    </location>
</feature>
<protein>
    <submittedName>
        <fullName evidence="2">Uncharacterized protein</fullName>
    </submittedName>
</protein>
<dbReference type="AlphaFoldDB" id="A0A8T0KES1"/>
<feature type="compositionally biased region" description="Polar residues" evidence="1">
    <location>
        <begin position="214"/>
        <end position="223"/>
    </location>
</feature>
<dbReference type="EMBL" id="JABFOF010000005">
    <property type="protein sequence ID" value="KAG2396615.1"/>
    <property type="molecule type" value="Genomic_DNA"/>
</dbReference>
<dbReference type="PANTHER" id="PTHR33018">
    <property type="entry name" value="OS10G0338966 PROTEIN-RELATED"/>
    <property type="match status" value="1"/>
</dbReference>
<dbReference type="Proteomes" id="UP000743370">
    <property type="component" value="Unassembled WGS sequence"/>
</dbReference>
<evidence type="ECO:0000313" key="2">
    <source>
        <dbReference type="EMBL" id="KAG2396615.1"/>
    </source>
</evidence>
<reference evidence="2 3" key="1">
    <citation type="submission" date="2020-05" db="EMBL/GenBank/DDBJ databases">
        <title>Vigna angularis (adzuki bean) Var. LongXiaoDou No. 4 denovo assembly.</title>
        <authorList>
            <person name="Xiang H."/>
        </authorList>
    </citation>
    <scope>NUCLEOTIDE SEQUENCE [LARGE SCALE GENOMIC DNA]</scope>
    <source>
        <tissue evidence="2">Leaf</tissue>
    </source>
</reference>
<proteinExistence type="predicted"/>
<sequence length="231" mass="25489">MQQLLRACNPKIRARIIALVGGPYTEGPNSVGVAEIKVVVEKTGGLVVLSEIFGHSVFKDSFKHVFDDEEQSLGMWTSTSGNTGRGRSVTLLPDVTSRHVAEERIHVDIDSRSDDVPEVDKNRLWQDIHGKRLAAQERQRLNDAPYVLSRGGYALLEKKMRKSRAEALGLESPDLALAPARDDILTTTIGKLEHLGRVRGIGGAIGLRDYFGPTQKSTQSMSQEAMRKMDL</sequence>
<comment type="caution">
    <text evidence="2">The sequence shown here is derived from an EMBL/GenBank/DDBJ whole genome shotgun (WGS) entry which is preliminary data.</text>
</comment>
<organism evidence="2 3">
    <name type="scientific">Phaseolus angularis</name>
    <name type="common">Azuki bean</name>
    <name type="synonym">Vigna angularis</name>
    <dbReference type="NCBI Taxonomy" id="3914"/>
    <lineage>
        <taxon>Eukaryota</taxon>
        <taxon>Viridiplantae</taxon>
        <taxon>Streptophyta</taxon>
        <taxon>Embryophyta</taxon>
        <taxon>Tracheophyta</taxon>
        <taxon>Spermatophyta</taxon>
        <taxon>Magnoliopsida</taxon>
        <taxon>eudicotyledons</taxon>
        <taxon>Gunneridae</taxon>
        <taxon>Pentapetalae</taxon>
        <taxon>rosids</taxon>
        <taxon>fabids</taxon>
        <taxon>Fabales</taxon>
        <taxon>Fabaceae</taxon>
        <taxon>Papilionoideae</taxon>
        <taxon>50 kb inversion clade</taxon>
        <taxon>NPAAA clade</taxon>
        <taxon>indigoferoid/millettioid clade</taxon>
        <taxon>Phaseoleae</taxon>
        <taxon>Vigna</taxon>
    </lineage>
</organism>
<evidence type="ECO:0000256" key="1">
    <source>
        <dbReference type="SAM" id="MobiDB-lite"/>
    </source>
</evidence>
<evidence type="ECO:0000313" key="3">
    <source>
        <dbReference type="Proteomes" id="UP000743370"/>
    </source>
</evidence>
<dbReference type="InterPro" id="IPR036465">
    <property type="entry name" value="vWFA_dom_sf"/>
</dbReference>